<organism evidence="3 4">
    <name type="scientific">Sphingobacterium athyrii</name>
    <dbReference type="NCBI Taxonomy" id="2152717"/>
    <lineage>
        <taxon>Bacteria</taxon>
        <taxon>Pseudomonadati</taxon>
        <taxon>Bacteroidota</taxon>
        <taxon>Sphingobacteriia</taxon>
        <taxon>Sphingobacteriales</taxon>
        <taxon>Sphingobacteriaceae</taxon>
        <taxon>Sphingobacterium</taxon>
    </lineage>
</organism>
<evidence type="ECO:0000313" key="4">
    <source>
        <dbReference type="Proteomes" id="UP000250831"/>
    </source>
</evidence>
<dbReference type="PANTHER" id="PTHR37834:SF2">
    <property type="entry name" value="ESTERASE, SGNH HYDROLASE-TYPE"/>
    <property type="match status" value="1"/>
</dbReference>
<dbReference type="InterPro" id="IPR037461">
    <property type="entry name" value="CtCE2-like_dom"/>
</dbReference>
<evidence type="ECO:0000259" key="2">
    <source>
        <dbReference type="Pfam" id="PF17996"/>
    </source>
</evidence>
<feature type="domain" description="SGNH hydrolase-type esterase" evidence="1">
    <location>
        <begin position="153"/>
        <end position="302"/>
    </location>
</feature>
<dbReference type="InterPro" id="IPR052762">
    <property type="entry name" value="PCW_deacetylase/CE"/>
</dbReference>
<dbReference type="PANTHER" id="PTHR37834">
    <property type="entry name" value="GDSL-LIKE LIPASE/ACYLHYDROLASE DOMAIN PROTEIN (AFU_ORTHOLOGUE AFUA_2G00620)"/>
    <property type="match status" value="1"/>
</dbReference>
<evidence type="ECO:0000313" key="3">
    <source>
        <dbReference type="EMBL" id="PUV21465.1"/>
    </source>
</evidence>
<reference evidence="3 4" key="1">
    <citation type="submission" date="2018-04" db="EMBL/GenBank/DDBJ databases">
        <title>Sphingobacterium sp. M46 Genome.</title>
        <authorList>
            <person name="Cheng J."/>
            <person name="Li Y."/>
        </authorList>
    </citation>
    <scope>NUCLEOTIDE SEQUENCE [LARGE SCALE GENOMIC DNA]</scope>
    <source>
        <strain evidence="3 4">M46</strain>
    </source>
</reference>
<gene>
    <name evidence="3" type="ORF">DCO56_27050</name>
</gene>
<protein>
    <submittedName>
        <fullName evidence="3">Endoglucanase</fullName>
    </submittedName>
</protein>
<accession>A0A363NL12</accession>
<evidence type="ECO:0000259" key="1">
    <source>
        <dbReference type="Pfam" id="PF13472"/>
    </source>
</evidence>
<proteinExistence type="predicted"/>
<dbReference type="OrthoDB" id="9801375at2"/>
<feature type="domain" description="Carbohydrate esterase 2 N-terminal" evidence="2">
    <location>
        <begin position="37"/>
        <end position="138"/>
    </location>
</feature>
<dbReference type="InterPro" id="IPR036514">
    <property type="entry name" value="SGNH_hydro_sf"/>
</dbReference>
<dbReference type="SUPFAM" id="SSF52266">
    <property type="entry name" value="SGNH hydrolase"/>
    <property type="match status" value="1"/>
</dbReference>
<dbReference type="AlphaFoldDB" id="A0A363NL12"/>
<dbReference type="InterPro" id="IPR040794">
    <property type="entry name" value="CE2_N"/>
</dbReference>
<dbReference type="Pfam" id="PF13472">
    <property type="entry name" value="Lipase_GDSL_2"/>
    <property type="match status" value="1"/>
</dbReference>
<name>A0A363NL12_9SPHI</name>
<keyword evidence="4" id="KW-1185">Reference proteome</keyword>
<dbReference type="CDD" id="cd01831">
    <property type="entry name" value="Endoglucanase_E_like"/>
    <property type="match status" value="1"/>
</dbReference>
<dbReference type="InterPro" id="IPR013830">
    <property type="entry name" value="SGNH_hydro"/>
</dbReference>
<dbReference type="RefSeq" id="WP_108636805.1">
    <property type="nucleotide sequence ID" value="NZ_QCXX01000010.1"/>
</dbReference>
<dbReference type="Proteomes" id="UP000250831">
    <property type="component" value="Unassembled WGS sequence"/>
</dbReference>
<dbReference type="EMBL" id="QCXX01000010">
    <property type="protein sequence ID" value="PUV21465.1"/>
    <property type="molecule type" value="Genomic_DNA"/>
</dbReference>
<dbReference type="Gene3D" id="2.60.120.260">
    <property type="entry name" value="Galactose-binding domain-like"/>
    <property type="match status" value="1"/>
</dbReference>
<dbReference type="Gene3D" id="3.40.50.1110">
    <property type="entry name" value="SGNH hydrolase"/>
    <property type="match status" value="1"/>
</dbReference>
<sequence>MEKIIAILFFVLGCVCNCLSQDKAGRQLPANTASVTYVGRTVTNACGEVTFDWVGTYFEFTLAGQSVAMRASDTGESYYNVFVDGRLEKTFLIHSKDTVITIVSNLKGNRAHHIRVQKRSEGEFGCTTIKGFMLGNKSSLDGALPRPSRFIEFIGDSFTVGYGADGTNREQDFSVETENADKTYACILARYFQTDYALIAHSGRGAARNYGDSLTSSRYTMKDAMLNTLNSDSSTRYKFDQYKPDLVIINLGSNDFSTQPIPSQITFEKAYLRIIRQLRDAYGPEVKILCVVSRLADPVESYIAEIVERAGDINLHHTASLKNVMNNDSDMGAAWHPGVRGQQKMATFLVPYVATVMDWSLEDRVIK</sequence>
<dbReference type="Pfam" id="PF17996">
    <property type="entry name" value="CE2_N"/>
    <property type="match status" value="1"/>
</dbReference>
<dbReference type="GO" id="GO:0052689">
    <property type="term" value="F:carboxylic ester hydrolase activity"/>
    <property type="evidence" value="ECO:0007669"/>
    <property type="project" value="InterPro"/>
</dbReference>
<comment type="caution">
    <text evidence="3">The sequence shown here is derived from an EMBL/GenBank/DDBJ whole genome shotgun (WGS) entry which is preliminary data.</text>
</comment>